<dbReference type="RefSeq" id="WP_084248092.1">
    <property type="nucleotide sequence ID" value="NZ_CBCRXS010000001.1"/>
</dbReference>
<dbReference type="Proteomes" id="UP000274762">
    <property type="component" value="Unassembled WGS sequence"/>
</dbReference>
<evidence type="ECO:0000259" key="1">
    <source>
        <dbReference type="Pfam" id="PF08808"/>
    </source>
</evidence>
<name>A0A495JY42_WILMA</name>
<organism evidence="3 4">
    <name type="scientific">Williamsia marianensis</name>
    <dbReference type="NCBI Taxonomy" id="85044"/>
    <lineage>
        <taxon>Bacteria</taxon>
        <taxon>Bacillati</taxon>
        <taxon>Actinomycetota</taxon>
        <taxon>Actinomycetes</taxon>
        <taxon>Mycobacteriales</taxon>
        <taxon>Nocardiaceae</taxon>
        <taxon>Williamsia</taxon>
    </lineage>
</organism>
<dbReference type="InterPro" id="IPR041206">
    <property type="entry name" value="HEPN/RES_NTD1"/>
</dbReference>
<gene>
    <name evidence="3" type="ORF">DFJ75_0031</name>
</gene>
<dbReference type="Pfam" id="PF08808">
    <property type="entry name" value="RES"/>
    <property type="match status" value="1"/>
</dbReference>
<comment type="caution">
    <text evidence="3">The sequence shown here is derived from an EMBL/GenBank/DDBJ whole genome shotgun (WGS) entry which is preliminary data.</text>
</comment>
<feature type="domain" description="HEPN/RES N-terminal" evidence="2">
    <location>
        <begin position="41"/>
        <end position="165"/>
    </location>
</feature>
<dbReference type="EMBL" id="RBKV01000001">
    <property type="protein sequence ID" value="RKR93252.1"/>
    <property type="molecule type" value="Genomic_DNA"/>
</dbReference>
<dbReference type="InterPro" id="IPR014914">
    <property type="entry name" value="RES_dom"/>
</dbReference>
<evidence type="ECO:0000313" key="4">
    <source>
        <dbReference type="Proteomes" id="UP000274762"/>
    </source>
</evidence>
<reference evidence="3 4" key="1">
    <citation type="submission" date="2018-10" db="EMBL/GenBank/DDBJ databases">
        <title>Sequencing the genomes of 1000 actinobacteria strains.</title>
        <authorList>
            <person name="Klenk H.-P."/>
        </authorList>
    </citation>
    <scope>NUCLEOTIDE SEQUENCE [LARGE SCALE GENOMIC DNA]</scope>
    <source>
        <strain evidence="3 4">DSM 44343</strain>
    </source>
</reference>
<feature type="domain" description="RES" evidence="1">
    <location>
        <begin position="201"/>
        <end position="374"/>
    </location>
</feature>
<dbReference type="OrthoDB" id="1425103at2"/>
<protein>
    <submittedName>
        <fullName evidence="3">RES domain-containing protein</fullName>
    </submittedName>
</protein>
<evidence type="ECO:0000313" key="3">
    <source>
        <dbReference type="EMBL" id="RKR93252.1"/>
    </source>
</evidence>
<proteinExistence type="predicted"/>
<accession>A0A495JY42</accession>
<evidence type="ECO:0000259" key="2">
    <source>
        <dbReference type="Pfam" id="PF18870"/>
    </source>
</evidence>
<sequence length="400" mass="43003">MGLMKRHLAEIEERGWAGTDAVVCTACVSDPALADAVAGQAGSGPCSFCDTAPPQLSAPLEVVLELVVDGIRAEYDDPVNEAAWDSEDGYLTPKGPWDTYDLLQELDVSDNAAVLDEIARKLQGTLWCQRNPYAAARAEALVWSWDQFRSYVKTTRRFTFLSPDPSTADGAGMYSMDAVPAAIARAVVDSNLVMTLPVGHRWWRARVDSTGATFSGATEIGTPPATFARDNRMSPTGIGAFYGASTSGGTVAEVAGYANPTDIVSIAQFALARELRVVDLRIPPPVPSLFDPERRHLRPAIQFLHDFVESIRAPAAPSGPSGLNLDYIPTQIITEFLRYEVPDAVGTSDGLMWRSAADPTVDACALFVTNEQCADPGCENTDTRMVLDPTTLTHCTVGAM</sequence>
<dbReference type="AlphaFoldDB" id="A0A495JY42"/>
<dbReference type="Pfam" id="PF18870">
    <property type="entry name" value="HEPN_RES_NTD1"/>
    <property type="match status" value="1"/>
</dbReference>